<comment type="caution">
    <text evidence="1">The sequence shown here is derived from an EMBL/GenBank/DDBJ whole genome shotgun (WGS) entry which is preliminary data.</text>
</comment>
<dbReference type="AlphaFoldDB" id="A0A813RIW7"/>
<proteinExistence type="predicted"/>
<accession>A0A813RIW7</accession>
<dbReference type="Proteomes" id="UP000663828">
    <property type="component" value="Unassembled WGS sequence"/>
</dbReference>
<sequence length="502" mass="59643">MRILSSLRHFFRKCQRLSSRRHFICLFFFLSCFVLFFSLFVSPVYPSSSLNYLDECMYDVTPCYPDIDQSLDRYFKKYKNKYSMLLNYHPKIDCNHGRYLLINNARSSRVYHGTGSILMWYLGVLNIAYQLNLTLIQFDWIAEHSDDENNVEREKYWLFSEWQIPYSAYQSCPQNSSIKKNIFSYNLIPNQTLDQHHQGKQSFTIKSHLHESFSAFLTNLTNENDGFTFYSSQTITITSSLMELGIVMEIRWWLQHRKSFRYPYGVWAGISIPLHNQPIDYFSHLNQKSPIKCRSIDLKKSFLIGVHIRHGDVVKRDAQGRILSGNLYRYISHSAYAPLLTFLIQSLPNEIRKKYFLTIYSEGHESDFNDILNELKEILPELQCRMLLILNGRTSETFNRLLRDDILIHAFSTFSLASGIFNSRQLKIGPKHNQGRVHGMRNFLQLNLDFNHTKFQLTNEKQILIRKRIRYVWNEKQKQKETFVPLWVKNYLDDYPEEFMLI</sequence>
<reference evidence="1" key="1">
    <citation type="submission" date="2021-02" db="EMBL/GenBank/DDBJ databases">
        <authorList>
            <person name="Nowell W R."/>
        </authorList>
    </citation>
    <scope>NUCLEOTIDE SEQUENCE</scope>
</reference>
<name>A0A813RIW7_ADIRI</name>
<gene>
    <name evidence="1" type="ORF">XAT740_LOCUS1968</name>
</gene>
<dbReference type="PROSITE" id="PS51257">
    <property type="entry name" value="PROKAR_LIPOPROTEIN"/>
    <property type="match status" value="1"/>
</dbReference>
<dbReference type="EMBL" id="CAJNOR010000064">
    <property type="protein sequence ID" value="CAF0780980.1"/>
    <property type="molecule type" value="Genomic_DNA"/>
</dbReference>
<keyword evidence="2" id="KW-1185">Reference proteome</keyword>
<evidence type="ECO:0000313" key="2">
    <source>
        <dbReference type="Proteomes" id="UP000663828"/>
    </source>
</evidence>
<organism evidence="1 2">
    <name type="scientific">Adineta ricciae</name>
    <name type="common">Rotifer</name>
    <dbReference type="NCBI Taxonomy" id="249248"/>
    <lineage>
        <taxon>Eukaryota</taxon>
        <taxon>Metazoa</taxon>
        <taxon>Spiralia</taxon>
        <taxon>Gnathifera</taxon>
        <taxon>Rotifera</taxon>
        <taxon>Eurotatoria</taxon>
        <taxon>Bdelloidea</taxon>
        <taxon>Adinetida</taxon>
        <taxon>Adinetidae</taxon>
        <taxon>Adineta</taxon>
    </lineage>
</organism>
<protein>
    <submittedName>
        <fullName evidence="1">Uncharacterized protein</fullName>
    </submittedName>
</protein>
<evidence type="ECO:0000313" key="1">
    <source>
        <dbReference type="EMBL" id="CAF0780980.1"/>
    </source>
</evidence>